<dbReference type="Proteomes" id="UP001056323">
    <property type="component" value="Chromosome"/>
</dbReference>
<dbReference type="PROSITE" id="PS51171">
    <property type="entry name" value="PREPHENATE_DEHYDR_3"/>
    <property type="match status" value="1"/>
</dbReference>
<dbReference type="GO" id="GO:0004664">
    <property type="term" value="F:prephenate dehydratase activity"/>
    <property type="evidence" value="ECO:0007669"/>
    <property type="project" value="UniProtKB-EC"/>
</dbReference>
<dbReference type="Gene3D" id="3.40.190.10">
    <property type="entry name" value="Periplasmic binding protein-like II"/>
    <property type="match status" value="2"/>
</dbReference>
<evidence type="ECO:0000256" key="5">
    <source>
        <dbReference type="ARBA" id="ARBA00023222"/>
    </source>
</evidence>
<accession>A0AAE9I967</accession>
<evidence type="ECO:0000256" key="1">
    <source>
        <dbReference type="ARBA" id="ARBA00004741"/>
    </source>
</evidence>
<evidence type="ECO:0000313" key="11">
    <source>
        <dbReference type="Proteomes" id="UP001056323"/>
    </source>
</evidence>
<dbReference type="GO" id="GO:0005737">
    <property type="term" value="C:cytoplasm"/>
    <property type="evidence" value="ECO:0007669"/>
    <property type="project" value="TreeGrafter"/>
</dbReference>
<dbReference type="AlphaFoldDB" id="A0AAE9I967"/>
<gene>
    <name evidence="10" type="ORF">M9394_02510</name>
</gene>
<dbReference type="EMBL" id="CP097751">
    <property type="protein sequence ID" value="URJ27417.1"/>
    <property type="molecule type" value="Genomic_DNA"/>
</dbReference>
<evidence type="ECO:0000256" key="4">
    <source>
        <dbReference type="ARBA" id="ARBA00023141"/>
    </source>
</evidence>
<protein>
    <recommendedName>
        <fullName evidence="2">prephenate dehydratase</fullName>
        <ecNumber evidence="2">4.2.1.51</ecNumber>
    </recommendedName>
</protein>
<evidence type="ECO:0000256" key="8">
    <source>
        <dbReference type="PIRSR" id="PIRSR001500-2"/>
    </source>
</evidence>
<feature type="site" description="Essential for prephenate dehydratase activity" evidence="8">
    <location>
        <position position="183"/>
    </location>
</feature>
<dbReference type="EC" id="4.2.1.51" evidence="2"/>
<dbReference type="KEGG" id="bhb:M9394_02510"/>
<reference evidence="10" key="1">
    <citation type="submission" date="2022-05" db="EMBL/GenBank/DDBJ databases">
        <title>Impact of host demography and evolutionary history on endosymbiont molecular evolution: a test in carpenter ants (Genus Camponotus) and their Blochmannia endosymbionts.</title>
        <authorList>
            <person name="Manthey J.D."/>
            <person name="Giron J.C."/>
            <person name="Hruska J.P."/>
        </authorList>
    </citation>
    <scope>NUCLEOTIDE SEQUENCE</scope>
    <source>
        <strain evidence="10">C-049</strain>
    </source>
</reference>
<comment type="pathway">
    <text evidence="1">Amino-acid biosynthesis; L-phenylalanine biosynthesis; phenylpyruvate from prephenate: step 1/1.</text>
</comment>
<sequence length="298" mass="34096">MIYKSIVHIAFLGPKGSYSHIAAMQYASNRHFNQVVEHSCRRFDDIFNLVECDHAEYGVVPIENSNSGLIDEVGDLLLNTRLLLVDEITIPIKHCILVNNHTDINQIQIIYSHPQPVQQCSEFLKHFSAWKIVFCESSAVAMETVSKLNQSNLGALGNKQGGQFYGLHSLLTYNLSNSHKNTTRFIVLKNTNIAVFNHSIATKTILIISIKGQSEKLCEILKVLQFYNTKITYLRPRLLSYERPRNIIIIELMAHINNVYIQHILIELQKIAYSLKILGCYQVTPLTDVIFHYNRKLL</sequence>
<dbReference type="RefSeq" id="WP_250249900.1">
    <property type="nucleotide sequence ID" value="NZ_CP097751.1"/>
</dbReference>
<dbReference type="PIRSF" id="PIRSF001500">
    <property type="entry name" value="Chor_mut_pdt_Ppr"/>
    <property type="match status" value="1"/>
</dbReference>
<dbReference type="Pfam" id="PF00800">
    <property type="entry name" value="PDT"/>
    <property type="match status" value="1"/>
</dbReference>
<dbReference type="SUPFAM" id="SSF53850">
    <property type="entry name" value="Periplasmic binding protein-like II"/>
    <property type="match status" value="1"/>
</dbReference>
<comment type="catalytic activity">
    <reaction evidence="7">
        <text>prephenate + H(+) = 3-phenylpyruvate + CO2 + H2O</text>
        <dbReference type="Rhea" id="RHEA:21648"/>
        <dbReference type="ChEBI" id="CHEBI:15377"/>
        <dbReference type="ChEBI" id="CHEBI:15378"/>
        <dbReference type="ChEBI" id="CHEBI:16526"/>
        <dbReference type="ChEBI" id="CHEBI:18005"/>
        <dbReference type="ChEBI" id="CHEBI:29934"/>
        <dbReference type="EC" id="4.2.1.51"/>
    </reaction>
</comment>
<keyword evidence="3" id="KW-0028">Amino-acid biosynthesis</keyword>
<name>A0AAE9I967_9ENTR</name>
<dbReference type="SUPFAM" id="SSF55021">
    <property type="entry name" value="ACT-like"/>
    <property type="match status" value="1"/>
</dbReference>
<feature type="domain" description="Prephenate dehydratase" evidence="9">
    <location>
        <begin position="8"/>
        <end position="190"/>
    </location>
</feature>
<evidence type="ECO:0000259" key="9">
    <source>
        <dbReference type="PROSITE" id="PS51171"/>
    </source>
</evidence>
<evidence type="ECO:0000256" key="3">
    <source>
        <dbReference type="ARBA" id="ARBA00022605"/>
    </source>
</evidence>
<keyword evidence="5" id="KW-0584">Phenylalanine biosynthesis</keyword>
<proteinExistence type="predicted"/>
<organism evidence="10 11">
    <name type="scientific">Candidatus Blochmanniella camponoti</name>
    <dbReference type="NCBI Taxonomy" id="108080"/>
    <lineage>
        <taxon>Bacteria</taxon>
        <taxon>Pseudomonadati</taxon>
        <taxon>Pseudomonadota</taxon>
        <taxon>Gammaproteobacteria</taxon>
        <taxon>Enterobacterales</taxon>
        <taxon>Enterobacteriaceae</taxon>
        <taxon>ant endosymbionts</taxon>
        <taxon>Candidatus Blochmanniella</taxon>
    </lineage>
</organism>
<keyword evidence="4" id="KW-0057">Aromatic amino acid biosynthesis</keyword>
<dbReference type="PANTHER" id="PTHR21022:SF19">
    <property type="entry name" value="PREPHENATE DEHYDRATASE-RELATED"/>
    <property type="match status" value="1"/>
</dbReference>
<evidence type="ECO:0000256" key="2">
    <source>
        <dbReference type="ARBA" id="ARBA00013147"/>
    </source>
</evidence>
<dbReference type="Gene3D" id="3.30.70.260">
    <property type="match status" value="1"/>
</dbReference>
<keyword evidence="6" id="KW-0456">Lyase</keyword>
<dbReference type="InterPro" id="IPR045865">
    <property type="entry name" value="ACT-like_dom_sf"/>
</dbReference>
<dbReference type="GO" id="GO:0009094">
    <property type="term" value="P:L-phenylalanine biosynthetic process"/>
    <property type="evidence" value="ECO:0007669"/>
    <property type="project" value="UniProtKB-KW"/>
</dbReference>
<dbReference type="PANTHER" id="PTHR21022">
    <property type="entry name" value="PREPHENATE DEHYDRATASE P PROTEIN"/>
    <property type="match status" value="1"/>
</dbReference>
<evidence type="ECO:0000256" key="6">
    <source>
        <dbReference type="ARBA" id="ARBA00023239"/>
    </source>
</evidence>
<evidence type="ECO:0000313" key="10">
    <source>
        <dbReference type="EMBL" id="URJ27417.1"/>
    </source>
</evidence>
<dbReference type="InterPro" id="IPR001086">
    <property type="entry name" value="Preph_deHydtase"/>
</dbReference>
<dbReference type="CDD" id="cd13631">
    <property type="entry name" value="PBP2_Ct-PDT_like"/>
    <property type="match status" value="1"/>
</dbReference>
<evidence type="ECO:0000256" key="7">
    <source>
        <dbReference type="ARBA" id="ARBA00047848"/>
    </source>
</evidence>
<dbReference type="InterPro" id="IPR008242">
    <property type="entry name" value="Chor_mutase/pphenate_deHydtase"/>
</dbReference>